<gene>
    <name evidence="2" type="ORF">B0A48_09973</name>
</gene>
<reference evidence="3" key="1">
    <citation type="submission" date="2017-03" db="EMBL/GenBank/DDBJ databases">
        <title>Genomes of endolithic fungi from Antarctica.</title>
        <authorList>
            <person name="Coleine C."/>
            <person name="Masonjones S."/>
            <person name="Stajich J.E."/>
        </authorList>
    </citation>
    <scope>NUCLEOTIDE SEQUENCE [LARGE SCALE GENOMIC DNA]</scope>
    <source>
        <strain evidence="3">CCFEE 5527</strain>
    </source>
</reference>
<accession>A0A1V8T384</accession>
<comment type="caution">
    <text evidence="2">The sequence shown here is derived from an EMBL/GenBank/DDBJ whole genome shotgun (WGS) entry which is preliminary data.</text>
</comment>
<feature type="compositionally biased region" description="Basic and acidic residues" evidence="1">
    <location>
        <begin position="56"/>
        <end position="71"/>
    </location>
</feature>
<organism evidence="2 3">
    <name type="scientific">Cryoendolithus antarcticus</name>
    <dbReference type="NCBI Taxonomy" id="1507870"/>
    <lineage>
        <taxon>Eukaryota</taxon>
        <taxon>Fungi</taxon>
        <taxon>Dikarya</taxon>
        <taxon>Ascomycota</taxon>
        <taxon>Pezizomycotina</taxon>
        <taxon>Dothideomycetes</taxon>
        <taxon>Dothideomycetidae</taxon>
        <taxon>Cladosporiales</taxon>
        <taxon>Cladosporiaceae</taxon>
        <taxon>Cryoendolithus</taxon>
    </lineage>
</organism>
<dbReference type="EMBL" id="NAJO01000018">
    <property type="protein sequence ID" value="OQO05877.1"/>
    <property type="molecule type" value="Genomic_DNA"/>
</dbReference>
<proteinExistence type="predicted"/>
<feature type="compositionally biased region" description="Basic and acidic residues" evidence="1">
    <location>
        <begin position="28"/>
        <end position="49"/>
    </location>
</feature>
<dbReference type="AlphaFoldDB" id="A0A1V8T384"/>
<evidence type="ECO:0000256" key="1">
    <source>
        <dbReference type="SAM" id="MobiDB-lite"/>
    </source>
</evidence>
<dbReference type="Proteomes" id="UP000192596">
    <property type="component" value="Unassembled WGS sequence"/>
</dbReference>
<feature type="region of interest" description="Disordered" evidence="1">
    <location>
        <begin position="18"/>
        <end position="94"/>
    </location>
</feature>
<evidence type="ECO:0000313" key="2">
    <source>
        <dbReference type="EMBL" id="OQO05877.1"/>
    </source>
</evidence>
<dbReference type="InParanoid" id="A0A1V8T384"/>
<evidence type="ECO:0000313" key="3">
    <source>
        <dbReference type="Proteomes" id="UP000192596"/>
    </source>
</evidence>
<name>A0A1V8T384_9PEZI</name>
<keyword evidence="3" id="KW-1185">Reference proteome</keyword>
<sequence length="94" mass="10406">MAALIIAGVIALHEKVDSKREAKRLKRRNTEVRYEELQKETKLRLERTDSAGGQGRRSESLERERQGEKRGGGLPGYEEVAGSGGRGRGEGVRS</sequence>
<protein>
    <submittedName>
        <fullName evidence="2">Uncharacterized protein</fullName>
    </submittedName>
</protein>